<sequence length="77" mass="8526">MQRHWKAVHVPLSTASHACLSCCRLNISAVLEIFEDPLGLSEANFIKLLSLRAGKFVNFVRKYDGKSLSLIVVGLRG</sequence>
<dbReference type="AlphaFoldDB" id="A0A6J5X0R5"/>
<evidence type="ECO:0000313" key="1">
    <source>
        <dbReference type="EMBL" id="CAB4304378.1"/>
    </source>
</evidence>
<dbReference type="Proteomes" id="UP000507245">
    <property type="component" value="Unassembled WGS sequence"/>
</dbReference>
<reference evidence="2" key="1">
    <citation type="journal article" date="2020" name="Genome Biol.">
        <title>Gamete binning: chromosome-level and haplotype-resolved genome assembly enabled by high-throughput single-cell sequencing of gamete genomes.</title>
        <authorList>
            <person name="Campoy J.A."/>
            <person name="Sun H."/>
            <person name="Goel M."/>
            <person name="Jiao W.-B."/>
            <person name="Folz-Donahue K."/>
            <person name="Wang N."/>
            <person name="Rubio M."/>
            <person name="Liu C."/>
            <person name="Kukat C."/>
            <person name="Ruiz D."/>
            <person name="Huettel B."/>
            <person name="Schneeberger K."/>
        </authorList>
    </citation>
    <scope>NUCLEOTIDE SEQUENCE [LARGE SCALE GENOMIC DNA]</scope>
    <source>
        <strain evidence="2">cv. Rojo Pasion</strain>
    </source>
</reference>
<accession>A0A6J5X0R5</accession>
<dbReference type="EMBL" id="CAEKKB010000003">
    <property type="protein sequence ID" value="CAB4304378.1"/>
    <property type="molecule type" value="Genomic_DNA"/>
</dbReference>
<protein>
    <submittedName>
        <fullName evidence="1">Uncharacterized protein</fullName>
    </submittedName>
</protein>
<gene>
    <name evidence="1" type="ORF">ORAREDHAP_LOCUS21915</name>
</gene>
<evidence type="ECO:0000313" key="2">
    <source>
        <dbReference type="Proteomes" id="UP000507245"/>
    </source>
</evidence>
<proteinExistence type="predicted"/>
<name>A0A6J5X0R5_PRUAR</name>
<organism evidence="1 2">
    <name type="scientific">Prunus armeniaca</name>
    <name type="common">Apricot</name>
    <name type="synonym">Armeniaca vulgaris</name>
    <dbReference type="NCBI Taxonomy" id="36596"/>
    <lineage>
        <taxon>Eukaryota</taxon>
        <taxon>Viridiplantae</taxon>
        <taxon>Streptophyta</taxon>
        <taxon>Embryophyta</taxon>
        <taxon>Tracheophyta</taxon>
        <taxon>Spermatophyta</taxon>
        <taxon>Magnoliopsida</taxon>
        <taxon>eudicotyledons</taxon>
        <taxon>Gunneridae</taxon>
        <taxon>Pentapetalae</taxon>
        <taxon>rosids</taxon>
        <taxon>fabids</taxon>
        <taxon>Rosales</taxon>
        <taxon>Rosaceae</taxon>
        <taxon>Amygdaloideae</taxon>
        <taxon>Amygdaleae</taxon>
        <taxon>Prunus</taxon>
    </lineage>
</organism>
<keyword evidence="2" id="KW-1185">Reference proteome</keyword>